<reference evidence="1 2" key="1">
    <citation type="journal article" date="2013" name="Genome Announc.">
        <title>Complete Genomic Sequence of 'Thermofilum adornatus' Strain 1910bT, a Hyperthermophilic Anaerobic Organotrophic Crenarchaeon.</title>
        <authorList>
            <person name="Dominova I.N."/>
            <person name="Kublanov I.V."/>
            <person name="Podosokorskaya O.A."/>
            <person name="Derbikova K.S."/>
            <person name="Patrushev M.V."/>
            <person name="Toshchakov S.V."/>
        </authorList>
    </citation>
    <scope>NUCLEOTIDE SEQUENCE [LARGE SCALE GENOMIC DNA]</scope>
    <source>
        <strain evidence="2">1910b</strain>
    </source>
</reference>
<dbReference type="EMBL" id="CP006646">
    <property type="protein sequence ID" value="AGT35104.1"/>
    <property type="molecule type" value="Genomic_DNA"/>
</dbReference>
<evidence type="ECO:0000313" key="2">
    <source>
        <dbReference type="Proteomes" id="UP000015543"/>
    </source>
</evidence>
<keyword evidence="2" id="KW-1185">Reference proteome</keyword>
<dbReference type="AlphaFoldDB" id="S5ZVF5"/>
<name>S5ZVF5_9CREN</name>
<dbReference type="Proteomes" id="UP000015543">
    <property type="component" value="Chromosome"/>
</dbReference>
<dbReference type="HOGENOM" id="CLU_3003359_0_0_2"/>
<sequence length="56" mass="6618">MKRYHMLTSPGKLHMTTEVSFKVYKNIPPMNRERYEVGSNQAIYNTLRSEIKEKNG</sequence>
<gene>
    <name evidence="1" type="ORF">N186_03710</name>
</gene>
<proteinExistence type="predicted"/>
<dbReference type="PATRIC" id="fig|1365176.7.peg.722"/>
<accession>S5ZVF5</accession>
<evidence type="ECO:0000313" key="1">
    <source>
        <dbReference type="EMBL" id="AGT35104.1"/>
    </source>
</evidence>
<protein>
    <submittedName>
        <fullName evidence="1">Uncharacterized protein</fullName>
    </submittedName>
</protein>
<dbReference type="KEGG" id="thb:N186_03710"/>
<organism evidence="1 2">
    <name type="scientific">Thermofilum adornatum</name>
    <dbReference type="NCBI Taxonomy" id="1365176"/>
    <lineage>
        <taxon>Archaea</taxon>
        <taxon>Thermoproteota</taxon>
        <taxon>Thermoprotei</taxon>
        <taxon>Thermofilales</taxon>
        <taxon>Thermofilaceae</taxon>
        <taxon>Thermofilum</taxon>
    </lineage>
</organism>